<keyword evidence="3" id="KW-1185">Reference proteome</keyword>
<comment type="caution">
    <text evidence="2">The sequence shown here is derived from an EMBL/GenBank/DDBJ whole genome shotgun (WGS) entry which is preliminary data.</text>
</comment>
<accession>A0A196SJ42</accession>
<evidence type="ECO:0000256" key="1">
    <source>
        <dbReference type="ARBA" id="ARBA00022737"/>
    </source>
</evidence>
<dbReference type="AlphaFoldDB" id="A0A196SJ42"/>
<gene>
    <name evidence="2" type="ORF">AV274_2275</name>
</gene>
<dbReference type="Proteomes" id="UP000078348">
    <property type="component" value="Unassembled WGS sequence"/>
</dbReference>
<name>A0A196SJ42_BLAHN</name>
<dbReference type="STRING" id="478820.A0A196SJ42"/>
<dbReference type="InterPro" id="IPR045075">
    <property type="entry name" value="Syf1-like"/>
</dbReference>
<organism evidence="2 3">
    <name type="scientific">Blastocystis sp. subtype 1 (strain ATCC 50177 / NandII)</name>
    <dbReference type="NCBI Taxonomy" id="478820"/>
    <lineage>
        <taxon>Eukaryota</taxon>
        <taxon>Sar</taxon>
        <taxon>Stramenopiles</taxon>
        <taxon>Bigyra</taxon>
        <taxon>Opalozoa</taxon>
        <taxon>Opalinata</taxon>
        <taxon>Blastocystidae</taxon>
        <taxon>Blastocystis</taxon>
    </lineage>
</organism>
<protein>
    <submittedName>
        <fullName evidence="2">Pre-mRNA splicing factor</fullName>
    </submittedName>
</protein>
<dbReference type="GO" id="GO:0000398">
    <property type="term" value="P:mRNA splicing, via spliceosome"/>
    <property type="evidence" value="ECO:0007669"/>
    <property type="project" value="InterPro"/>
</dbReference>
<dbReference type="EMBL" id="LXWW01000106">
    <property type="protein sequence ID" value="OAO15959.1"/>
    <property type="molecule type" value="Genomic_DNA"/>
</dbReference>
<dbReference type="PANTHER" id="PTHR11246:SF20">
    <property type="entry name" value="TPR-CONTAINING PROTEIN DDB_G0280363"/>
    <property type="match status" value="1"/>
</dbReference>
<proteinExistence type="predicted"/>
<evidence type="ECO:0000313" key="3">
    <source>
        <dbReference type="Proteomes" id="UP000078348"/>
    </source>
</evidence>
<dbReference type="InterPro" id="IPR011990">
    <property type="entry name" value="TPR-like_helical_dom_sf"/>
</dbReference>
<evidence type="ECO:0000313" key="2">
    <source>
        <dbReference type="EMBL" id="OAO15959.1"/>
    </source>
</evidence>
<keyword evidence="1" id="KW-0677">Repeat</keyword>
<dbReference type="PANTHER" id="PTHR11246">
    <property type="entry name" value="PRE-MRNA SPLICING FACTOR"/>
    <property type="match status" value="1"/>
</dbReference>
<sequence length="609" mass="70052">MPVFNHVKQKVDAVVRKKATNMKKARADFEWLSRQYAMCDLVWLEWSRLELEQGNIVLCREVILRGLERLPNDEALLEKRVKVEERLRNVEGVVACAETFLAMSTKRCIKNIMEATLATAKLGCGYQASALFAALLHHRLFTQGGVTLDYHGLALLKDSLAKLSKHGPIWFFTFSVLEQNHTARWCLGDISNRPYNRELEVHLTQALLCLPDDLKWKVFYIAAQAQLRSFTHIRLWTRTKKRYLLAYCAHYPRVITVCFHYLRECARLCPDDYKWKVWLLTGRVLALAGRRRSAIRCLVRSTEIAPQRNIHAVCLELARILDFIGDVGTAAVVIERNMLLFPDEWKLVLERIQQLLRENRCLEALDLNLRALRHHSAAGRLWSSVIQLTHQLYGSSAALQVFYTALFFVAKSGEVWCEGARIFLNPISKHFNPLNAQRCLHFAVYFTPQYGDSFIEAIRLSMITSRELLLFGRSNNPCFLSAIMSARDYTAIVNKCIYSDPNYGSCWFRAKLFPLGSAQEVAFRAIKFTAHEVAITSNVYYDAMLQFAYKLKREERRLDASEVDMKDKEGVRAAAFSYSFQPYQMMTSHKSLTTGRKLKILFGTSQIEG</sequence>
<reference evidence="2 3" key="1">
    <citation type="submission" date="2016-05" db="EMBL/GenBank/DDBJ databases">
        <title>Nuclear genome of Blastocystis sp. subtype 1 NandII.</title>
        <authorList>
            <person name="Gentekaki E."/>
            <person name="Curtis B."/>
            <person name="Stairs C."/>
            <person name="Eme L."/>
            <person name="Herman E."/>
            <person name="Klimes V."/>
            <person name="Arias M.C."/>
            <person name="Elias M."/>
            <person name="Hilliou F."/>
            <person name="Klute M."/>
            <person name="Malik S.-B."/>
            <person name="Pightling A."/>
            <person name="Rachubinski R."/>
            <person name="Salas D."/>
            <person name="Schlacht A."/>
            <person name="Suga H."/>
            <person name="Archibald J."/>
            <person name="Ball S.G."/>
            <person name="Clark G."/>
            <person name="Dacks J."/>
            <person name="Van Der Giezen M."/>
            <person name="Tsaousis A."/>
            <person name="Roger A."/>
        </authorList>
    </citation>
    <scope>NUCLEOTIDE SEQUENCE [LARGE SCALE GENOMIC DNA]</scope>
    <source>
        <strain evidence="3">ATCC 50177 / NandII</strain>
    </source>
</reference>
<dbReference type="Gene3D" id="1.25.40.10">
    <property type="entry name" value="Tetratricopeptide repeat domain"/>
    <property type="match status" value="2"/>
</dbReference>
<dbReference type="SUPFAM" id="SSF48452">
    <property type="entry name" value="TPR-like"/>
    <property type="match status" value="1"/>
</dbReference>
<dbReference type="OrthoDB" id="440128at2759"/>